<protein>
    <submittedName>
        <fullName evidence="1">Uncharacterized protein</fullName>
    </submittedName>
</protein>
<dbReference type="Pfam" id="PF05742">
    <property type="entry name" value="TANGO2"/>
    <property type="match status" value="1"/>
</dbReference>
<dbReference type="InterPro" id="IPR008551">
    <property type="entry name" value="TANGO2"/>
</dbReference>
<keyword evidence="2" id="KW-1185">Reference proteome</keyword>
<dbReference type="Proteomes" id="UP001177023">
    <property type="component" value="Unassembled WGS sequence"/>
</dbReference>
<dbReference type="GO" id="GO:0005794">
    <property type="term" value="C:Golgi apparatus"/>
    <property type="evidence" value="ECO:0007669"/>
    <property type="project" value="TreeGrafter"/>
</dbReference>
<proteinExistence type="predicted"/>
<dbReference type="AlphaFoldDB" id="A0AA36D8J3"/>
<dbReference type="PANTHER" id="PTHR17985:SF8">
    <property type="entry name" value="TRANSPORT AND GOLGI ORGANIZATION PROTEIN 2 HOMOLOG"/>
    <property type="match status" value="1"/>
</dbReference>
<reference evidence="1" key="1">
    <citation type="submission" date="2023-06" db="EMBL/GenBank/DDBJ databases">
        <authorList>
            <person name="Delattre M."/>
        </authorList>
    </citation>
    <scope>NUCLEOTIDE SEQUENCE</scope>
    <source>
        <strain evidence="1">AF72</strain>
    </source>
</reference>
<gene>
    <name evidence="1" type="ORF">MSPICULIGERA_LOCUS20198</name>
</gene>
<dbReference type="GO" id="GO:0007030">
    <property type="term" value="P:Golgi organization"/>
    <property type="evidence" value="ECO:0007669"/>
    <property type="project" value="TreeGrafter"/>
</dbReference>
<dbReference type="EMBL" id="CATQJA010002664">
    <property type="protein sequence ID" value="CAJ0582055.1"/>
    <property type="molecule type" value="Genomic_DNA"/>
</dbReference>
<comment type="caution">
    <text evidence="1">The sequence shown here is derived from an EMBL/GenBank/DDBJ whole genome shotgun (WGS) entry which is preliminary data.</text>
</comment>
<dbReference type="PANTHER" id="PTHR17985">
    <property type="entry name" value="SER/THR-RICH PROTEIN T10 IN DGCR REGION"/>
    <property type="match status" value="1"/>
</dbReference>
<name>A0AA36D8J3_9BILA</name>
<evidence type="ECO:0000313" key="1">
    <source>
        <dbReference type="EMBL" id="CAJ0582055.1"/>
    </source>
</evidence>
<accession>A0AA36D8J3</accession>
<organism evidence="1 2">
    <name type="scientific">Mesorhabditis spiculigera</name>
    <dbReference type="NCBI Taxonomy" id="96644"/>
    <lineage>
        <taxon>Eukaryota</taxon>
        <taxon>Metazoa</taxon>
        <taxon>Ecdysozoa</taxon>
        <taxon>Nematoda</taxon>
        <taxon>Chromadorea</taxon>
        <taxon>Rhabditida</taxon>
        <taxon>Rhabditina</taxon>
        <taxon>Rhabditomorpha</taxon>
        <taxon>Rhabditoidea</taxon>
        <taxon>Rhabditidae</taxon>
        <taxon>Mesorhabditinae</taxon>
        <taxon>Mesorhabditis</taxon>
    </lineage>
</organism>
<evidence type="ECO:0000313" key="2">
    <source>
        <dbReference type="Proteomes" id="UP001177023"/>
    </source>
</evidence>
<feature type="non-terminal residue" evidence="1">
    <location>
        <position position="1"/>
    </location>
</feature>
<sequence>MCNLFLCLGRGRYKLIVVSQRDEELSRPTAEAQWRDGILGGTDLKDHARGTWFGVNKYGRVGILLSITQPKHTKKVGAPSRGAIVKDFLSASVLNANDFCEEIAEKATDYNGFQFVALNPEAAATYSMRTVTSMFVDEVTVRKWTPGVHVLGNCPPDRPFKKVKRGEKLWADGLDEALELPEDRNVAEKLLAIIDDRESCFPDHQLALQVGLPEDCPQLEPLSALRIVFPKGSGVDYGTRCYTVLLVRHDGSSYLLERRLVGEGLPIDAEHPKWDTVEHWFDVEQPH</sequence>
<dbReference type="GO" id="GO:0009306">
    <property type="term" value="P:protein secretion"/>
    <property type="evidence" value="ECO:0007669"/>
    <property type="project" value="TreeGrafter"/>
</dbReference>